<keyword evidence="10" id="KW-0106">Calcium</keyword>
<dbReference type="GO" id="GO:0006869">
    <property type="term" value="P:lipid transport"/>
    <property type="evidence" value="ECO:0007669"/>
    <property type="project" value="UniProtKB-KW"/>
</dbReference>
<evidence type="ECO:0000259" key="16">
    <source>
        <dbReference type="PROSITE" id="PS50004"/>
    </source>
</evidence>
<feature type="domain" description="C2" evidence="16">
    <location>
        <begin position="548"/>
        <end position="669"/>
    </location>
</feature>
<evidence type="ECO:0000256" key="4">
    <source>
        <dbReference type="ARBA" id="ARBA00022448"/>
    </source>
</evidence>
<dbReference type="GO" id="GO:0005886">
    <property type="term" value="C:plasma membrane"/>
    <property type="evidence" value="ECO:0007669"/>
    <property type="project" value="UniProtKB-SubCell"/>
</dbReference>
<comment type="similarity">
    <text evidence="3">Belongs to the extended synaptotagmin family.</text>
</comment>
<evidence type="ECO:0000256" key="8">
    <source>
        <dbReference type="ARBA" id="ARBA00022737"/>
    </source>
</evidence>
<dbReference type="CDD" id="cd21670">
    <property type="entry name" value="SMP_ESyt"/>
    <property type="match status" value="1"/>
</dbReference>
<keyword evidence="13" id="KW-0446">Lipid-binding</keyword>
<evidence type="ECO:0008006" key="20">
    <source>
        <dbReference type="Google" id="ProtNLM"/>
    </source>
</evidence>
<evidence type="ECO:0000256" key="2">
    <source>
        <dbReference type="ARBA" id="ARBA00004477"/>
    </source>
</evidence>
<dbReference type="SUPFAM" id="SSF49562">
    <property type="entry name" value="C2 domain (Calcium/lipid-binding domain, CaLB)"/>
    <property type="match status" value="3"/>
</dbReference>
<evidence type="ECO:0000256" key="12">
    <source>
        <dbReference type="ARBA" id="ARBA00023055"/>
    </source>
</evidence>
<dbReference type="InterPro" id="IPR037749">
    <property type="entry name" value="Ext_Synaptotagmin_C2B"/>
</dbReference>
<feature type="region of interest" description="Disordered" evidence="15">
    <location>
        <begin position="470"/>
        <end position="491"/>
    </location>
</feature>
<dbReference type="GO" id="GO:0035091">
    <property type="term" value="F:phosphatidylinositol binding"/>
    <property type="evidence" value="ECO:0007669"/>
    <property type="project" value="TreeGrafter"/>
</dbReference>
<dbReference type="GO" id="GO:0005789">
    <property type="term" value="C:endoplasmic reticulum membrane"/>
    <property type="evidence" value="ECO:0007669"/>
    <property type="project" value="UniProtKB-SubCell"/>
</dbReference>
<dbReference type="CDD" id="cd04050">
    <property type="entry name" value="C2B_Synaptotagmin-like"/>
    <property type="match status" value="1"/>
</dbReference>
<name>A0A443S5Y5_9ACAR</name>
<keyword evidence="11" id="KW-1133">Transmembrane helix</keyword>
<evidence type="ECO:0000256" key="15">
    <source>
        <dbReference type="SAM" id="MobiDB-lite"/>
    </source>
</evidence>
<dbReference type="Gene3D" id="2.60.40.150">
    <property type="entry name" value="C2 domain"/>
    <property type="match status" value="3"/>
</dbReference>
<evidence type="ECO:0000313" key="19">
    <source>
        <dbReference type="Proteomes" id="UP000288716"/>
    </source>
</evidence>
<dbReference type="VEuPathDB" id="VectorBase:LDEU009139"/>
<dbReference type="Pfam" id="PF17047">
    <property type="entry name" value="SMP_LBD"/>
    <property type="match status" value="1"/>
</dbReference>
<keyword evidence="9" id="KW-0256">Endoplasmic reticulum</keyword>
<evidence type="ECO:0000256" key="13">
    <source>
        <dbReference type="ARBA" id="ARBA00023121"/>
    </source>
</evidence>
<accession>A0A443S5Y5</accession>
<keyword evidence="6" id="KW-0812">Transmembrane</keyword>
<sequence>ILKQLWPFIDEFVRNLMKETIEPSVVSSLPDYLKSFRFEKVDLGTIPLRIGGVKCYDVNTSRNEIILDLEIIYAGNCDINIKLKGLSAGIKDLQIYGNMRVEMRPLLKESPIVGGLSFYFLSNPHIDFNLTNMADILDFPGLSDVLRKAISEQLAAFIVLPNKYVFPLTEMSMKMLKFTPPMGVLRVEAVEAKQLKKSDIGMLGMGKSDPYCNISIAAQDFKTQTITSSVNPKWNFICEAVIHHAQGQSILIEVMDEDQGSKDDFLGRTSLSLDLVTKHGKYDDWLVLEDTDTGSIHLRANWLTLTTDLSQIDKQIEANKKLHCIRDKNNQVVNCGSTAALFIYLDSAKDLPSFTKTAAEPSPYVVFSLGHEKRRSSLKNDISNPVWEESFYFLMGDPRHENELRAEVIDSKANKTIGYVTINIRTLIQAENMTIDRCFAIRGKGQECELSLSAVLRVLKDADIQSTSKPAVNNNANVTKPVQSTNEGNEKTETANIPSLEEVVFSTIEPILDTSGGNKNMLIASQLDRSDTLRQRSPEENGGNEYKKYPRIQITLSKSPSDKVSIIIHKVENLPSNDHKPDAYIKICPISDHKETKLKTDVKRHTSNPVYEEMFELGSIDLIPNKYEVSVWHKGGLKLSGLFSKSKEIGRTVVDISDVHHSSSLKQWYDLEMKDD</sequence>
<feature type="domain" description="C2" evidence="16">
    <location>
        <begin position="321"/>
        <end position="439"/>
    </location>
</feature>
<dbReference type="InterPro" id="IPR039010">
    <property type="entry name" value="Synaptotagmin_SMP"/>
</dbReference>
<gene>
    <name evidence="18" type="ORF">B4U80_09644</name>
</gene>
<dbReference type="InterPro" id="IPR051634">
    <property type="entry name" value="Extended_Synaptotagmin"/>
</dbReference>
<evidence type="ECO:0000256" key="9">
    <source>
        <dbReference type="ARBA" id="ARBA00022824"/>
    </source>
</evidence>
<evidence type="ECO:0000256" key="7">
    <source>
        <dbReference type="ARBA" id="ARBA00022723"/>
    </source>
</evidence>
<evidence type="ECO:0000313" key="18">
    <source>
        <dbReference type="EMBL" id="RWS22901.1"/>
    </source>
</evidence>
<evidence type="ECO:0000259" key="17">
    <source>
        <dbReference type="PROSITE" id="PS51847"/>
    </source>
</evidence>
<dbReference type="InterPro" id="IPR035892">
    <property type="entry name" value="C2_domain_sf"/>
</dbReference>
<evidence type="ECO:0000256" key="10">
    <source>
        <dbReference type="ARBA" id="ARBA00022837"/>
    </source>
</evidence>
<dbReference type="EMBL" id="NCKV01007620">
    <property type="protein sequence ID" value="RWS22901.1"/>
    <property type="molecule type" value="Genomic_DNA"/>
</dbReference>
<keyword evidence="4" id="KW-0813">Transport</keyword>
<dbReference type="PANTHER" id="PTHR45761">
    <property type="entry name" value="EXTENDED SYNAPTOTAGMIN-LIKE PROTEIN 2, ISOFORM C"/>
    <property type="match status" value="1"/>
</dbReference>
<dbReference type="Pfam" id="PF00168">
    <property type="entry name" value="C2"/>
    <property type="match status" value="3"/>
</dbReference>
<dbReference type="GO" id="GO:0005544">
    <property type="term" value="F:calcium-dependent phospholipid binding"/>
    <property type="evidence" value="ECO:0007669"/>
    <property type="project" value="TreeGrafter"/>
</dbReference>
<dbReference type="PROSITE" id="PS50004">
    <property type="entry name" value="C2"/>
    <property type="match status" value="3"/>
</dbReference>
<keyword evidence="5" id="KW-1003">Cell membrane</keyword>
<keyword evidence="14" id="KW-0472">Membrane</keyword>
<dbReference type="GO" id="GO:0005509">
    <property type="term" value="F:calcium ion binding"/>
    <property type="evidence" value="ECO:0007669"/>
    <property type="project" value="TreeGrafter"/>
</dbReference>
<evidence type="ECO:0000256" key="11">
    <source>
        <dbReference type="ARBA" id="ARBA00022989"/>
    </source>
</evidence>
<dbReference type="PANTHER" id="PTHR45761:SF1">
    <property type="entry name" value="EXTENDED SYNAPTOTAGMIN-LIKE PROTEIN 2, ISOFORM C"/>
    <property type="match status" value="1"/>
</dbReference>
<dbReference type="InterPro" id="IPR031468">
    <property type="entry name" value="SMP_LBD"/>
</dbReference>
<dbReference type="FunFam" id="2.60.40.150:FF:000025">
    <property type="entry name" value="Extended synaptotagmin 2"/>
    <property type="match status" value="1"/>
</dbReference>
<dbReference type="AlphaFoldDB" id="A0A443S5Y5"/>
<keyword evidence="12" id="KW-0445">Lipid transport</keyword>
<evidence type="ECO:0000256" key="14">
    <source>
        <dbReference type="ARBA" id="ARBA00023136"/>
    </source>
</evidence>
<protein>
    <recommendedName>
        <fullName evidence="20">Extended synaptotagmin-2-like protein</fullName>
    </recommendedName>
</protein>
<evidence type="ECO:0000256" key="3">
    <source>
        <dbReference type="ARBA" id="ARBA00005867"/>
    </source>
</evidence>
<keyword evidence="19" id="KW-1185">Reference proteome</keyword>
<feature type="domain" description="SMP-LTD" evidence="17">
    <location>
        <begin position="1"/>
        <end position="169"/>
    </location>
</feature>
<dbReference type="OrthoDB" id="1029639at2759"/>
<dbReference type="PROSITE" id="PS51847">
    <property type="entry name" value="SMP"/>
    <property type="match status" value="1"/>
</dbReference>
<reference evidence="18 19" key="1">
    <citation type="journal article" date="2018" name="Gigascience">
        <title>Genomes of trombidid mites reveal novel predicted allergens and laterally-transferred genes associated with secondary metabolism.</title>
        <authorList>
            <person name="Dong X."/>
            <person name="Chaisiri K."/>
            <person name="Xia D."/>
            <person name="Armstrong S.D."/>
            <person name="Fang Y."/>
            <person name="Donnelly M.J."/>
            <person name="Kadowaki T."/>
            <person name="McGarry J.W."/>
            <person name="Darby A.C."/>
            <person name="Makepeace B.L."/>
        </authorList>
    </citation>
    <scope>NUCLEOTIDE SEQUENCE [LARGE SCALE GENOMIC DNA]</scope>
    <source>
        <strain evidence="18">UoL-UT</strain>
    </source>
</reference>
<dbReference type="SMART" id="SM00239">
    <property type="entry name" value="C2"/>
    <property type="match status" value="3"/>
</dbReference>
<evidence type="ECO:0000256" key="6">
    <source>
        <dbReference type="ARBA" id="ARBA00022692"/>
    </source>
</evidence>
<evidence type="ECO:0000256" key="1">
    <source>
        <dbReference type="ARBA" id="ARBA00004202"/>
    </source>
</evidence>
<comment type="caution">
    <text evidence="18">The sequence shown here is derived from an EMBL/GenBank/DDBJ whole genome shotgun (WGS) entry which is preliminary data.</text>
</comment>
<keyword evidence="8" id="KW-0677">Repeat</keyword>
<dbReference type="Proteomes" id="UP000288716">
    <property type="component" value="Unassembled WGS sequence"/>
</dbReference>
<dbReference type="GO" id="GO:0031210">
    <property type="term" value="F:phosphatidylcholine binding"/>
    <property type="evidence" value="ECO:0007669"/>
    <property type="project" value="TreeGrafter"/>
</dbReference>
<keyword evidence="7" id="KW-0479">Metal-binding</keyword>
<dbReference type="InterPro" id="IPR000008">
    <property type="entry name" value="C2_dom"/>
</dbReference>
<dbReference type="GO" id="GO:0008429">
    <property type="term" value="F:phosphatidylethanolamine binding"/>
    <property type="evidence" value="ECO:0007669"/>
    <property type="project" value="TreeGrafter"/>
</dbReference>
<dbReference type="GO" id="GO:0061817">
    <property type="term" value="P:endoplasmic reticulum-plasma membrane tethering"/>
    <property type="evidence" value="ECO:0007669"/>
    <property type="project" value="InterPro"/>
</dbReference>
<dbReference type="STRING" id="299467.A0A443S5Y5"/>
<feature type="domain" description="C2" evidence="16">
    <location>
        <begin position="165"/>
        <end position="286"/>
    </location>
</feature>
<proteinExistence type="inferred from homology"/>
<feature type="compositionally biased region" description="Polar residues" evidence="15">
    <location>
        <begin position="470"/>
        <end position="487"/>
    </location>
</feature>
<organism evidence="18 19">
    <name type="scientific">Leptotrombidium deliense</name>
    <dbReference type="NCBI Taxonomy" id="299467"/>
    <lineage>
        <taxon>Eukaryota</taxon>
        <taxon>Metazoa</taxon>
        <taxon>Ecdysozoa</taxon>
        <taxon>Arthropoda</taxon>
        <taxon>Chelicerata</taxon>
        <taxon>Arachnida</taxon>
        <taxon>Acari</taxon>
        <taxon>Acariformes</taxon>
        <taxon>Trombidiformes</taxon>
        <taxon>Prostigmata</taxon>
        <taxon>Anystina</taxon>
        <taxon>Parasitengona</taxon>
        <taxon>Trombiculoidea</taxon>
        <taxon>Trombiculidae</taxon>
        <taxon>Leptotrombidium</taxon>
    </lineage>
</organism>
<evidence type="ECO:0000256" key="5">
    <source>
        <dbReference type="ARBA" id="ARBA00022475"/>
    </source>
</evidence>
<comment type="subcellular location">
    <subcellularLocation>
        <location evidence="1">Cell membrane</location>
        <topology evidence="1">Peripheral membrane protein</topology>
    </subcellularLocation>
    <subcellularLocation>
        <location evidence="2">Endoplasmic reticulum membrane</location>
        <topology evidence="2">Multi-pass membrane protein</topology>
    </subcellularLocation>
</comment>
<feature type="non-terminal residue" evidence="18">
    <location>
        <position position="1"/>
    </location>
</feature>